<evidence type="ECO:0000313" key="2">
    <source>
        <dbReference type="Proteomes" id="UP001204953"/>
    </source>
</evidence>
<dbReference type="EMBL" id="JAMZMM010000041">
    <property type="protein sequence ID" value="MCP2728135.1"/>
    <property type="molecule type" value="Genomic_DNA"/>
</dbReference>
<gene>
    <name evidence="1" type="ORF">NJ959_06560</name>
</gene>
<sequence>MPIDREKNKQLKVTIPNDLHRKLKIISEKIGIPMAQMLLQSAVEKYRDELKELDKEE</sequence>
<accession>A0AAE3GP82</accession>
<evidence type="ECO:0000313" key="1">
    <source>
        <dbReference type="EMBL" id="MCP2728135.1"/>
    </source>
</evidence>
<dbReference type="SUPFAM" id="SSF47598">
    <property type="entry name" value="Ribbon-helix-helix"/>
    <property type="match status" value="1"/>
</dbReference>
<keyword evidence="2" id="KW-1185">Reference proteome</keyword>
<dbReference type="AlphaFoldDB" id="A0AAE3GP82"/>
<dbReference type="Proteomes" id="UP001204953">
    <property type="component" value="Unassembled WGS sequence"/>
</dbReference>
<dbReference type="RefSeq" id="WP_254010938.1">
    <property type="nucleotide sequence ID" value="NZ_JAMZMM010000041.1"/>
</dbReference>
<dbReference type="InterPro" id="IPR010985">
    <property type="entry name" value="Ribbon_hlx_hlx"/>
</dbReference>
<protein>
    <submittedName>
        <fullName evidence="1">Uncharacterized protein</fullName>
    </submittedName>
</protein>
<proteinExistence type="predicted"/>
<comment type="caution">
    <text evidence="1">The sequence shown here is derived from an EMBL/GenBank/DDBJ whole genome shotgun (WGS) entry which is preliminary data.</text>
</comment>
<dbReference type="GO" id="GO:0006355">
    <property type="term" value="P:regulation of DNA-templated transcription"/>
    <property type="evidence" value="ECO:0007669"/>
    <property type="project" value="InterPro"/>
</dbReference>
<name>A0AAE3GP82_9CYAN</name>
<organism evidence="1 2">
    <name type="scientific">Limnofasciculus baicalensis BBK-W-15</name>
    <dbReference type="NCBI Taxonomy" id="2699891"/>
    <lineage>
        <taxon>Bacteria</taxon>
        <taxon>Bacillati</taxon>
        <taxon>Cyanobacteriota</taxon>
        <taxon>Cyanophyceae</taxon>
        <taxon>Coleofasciculales</taxon>
        <taxon>Coleofasciculaceae</taxon>
        <taxon>Limnofasciculus</taxon>
        <taxon>Limnofasciculus baicalensis</taxon>
    </lineage>
</organism>
<reference evidence="1" key="1">
    <citation type="submission" date="2022-06" db="EMBL/GenBank/DDBJ databases">
        <title>New cyanobacteria of genus Symplocastrum in benthos of Lake Baikal.</title>
        <authorList>
            <person name="Sorokovikova E."/>
            <person name="Tikhonova I."/>
            <person name="Krasnopeev A."/>
            <person name="Evseev P."/>
            <person name="Gladkikh A."/>
            <person name="Belykh O."/>
        </authorList>
    </citation>
    <scope>NUCLEOTIDE SEQUENCE</scope>
    <source>
        <strain evidence="1">BBK-W-15</strain>
    </source>
</reference>